<feature type="transmembrane region" description="Helical" evidence="2">
    <location>
        <begin position="66"/>
        <end position="84"/>
    </location>
</feature>
<evidence type="ECO:0000313" key="4">
    <source>
        <dbReference type="Proteomes" id="UP000072421"/>
    </source>
</evidence>
<name>A0A127P7B3_9BURK</name>
<dbReference type="AlphaFoldDB" id="A0A127P7B3"/>
<keyword evidence="2" id="KW-0472">Membrane</keyword>
<gene>
    <name evidence="3" type="ORF">CFter6_0920</name>
</gene>
<evidence type="ECO:0000256" key="2">
    <source>
        <dbReference type="SAM" id="Phobius"/>
    </source>
</evidence>
<dbReference type="OrthoDB" id="6548186at2"/>
<sequence length="89" mass="10124">MRNVDYPFPNKPAGRIDKRDRRQDDKDMLIRMEKLETELAAVKTDVAVIRSNYATKADLTEAKNSIIVWVVGAVFLVQLLPVLLKKIGI</sequence>
<proteinExistence type="predicted"/>
<keyword evidence="2" id="KW-0812">Transmembrane</keyword>
<evidence type="ECO:0000313" key="3">
    <source>
        <dbReference type="EMBL" id="AMO93643.1"/>
    </source>
</evidence>
<feature type="region of interest" description="Disordered" evidence="1">
    <location>
        <begin position="1"/>
        <end position="22"/>
    </location>
</feature>
<evidence type="ECO:0000256" key="1">
    <source>
        <dbReference type="SAM" id="MobiDB-lite"/>
    </source>
</evidence>
<dbReference type="RefSeq" id="WP_061538883.1">
    <property type="nucleotide sequence ID" value="NZ_CP013232.1"/>
</dbReference>
<reference evidence="3 4" key="1">
    <citation type="submission" date="2015-11" db="EMBL/GenBank/DDBJ databases">
        <title>Exploring the genomic traits of fungus-feeding bacterial genus Collimonas.</title>
        <authorList>
            <person name="Song C."/>
            <person name="Schmidt R."/>
            <person name="de Jager V."/>
            <person name="Krzyzanowska D."/>
            <person name="Jongedijk E."/>
            <person name="Cankar K."/>
            <person name="Beekwilder J."/>
            <person name="van Veen A."/>
            <person name="de Boer W."/>
            <person name="van Veen J.A."/>
            <person name="Garbeva P."/>
        </authorList>
    </citation>
    <scope>NUCLEOTIDE SEQUENCE [LARGE SCALE GENOMIC DNA]</scope>
    <source>
        <strain evidence="3 4">Ter6</strain>
    </source>
</reference>
<protein>
    <submittedName>
        <fullName evidence="3">Uncharacterized protein</fullName>
    </submittedName>
</protein>
<keyword evidence="2" id="KW-1133">Transmembrane helix</keyword>
<accession>A0A127P7B3</accession>
<organism evidence="3">
    <name type="scientific">Collimonas fungivorans</name>
    <dbReference type="NCBI Taxonomy" id="158899"/>
    <lineage>
        <taxon>Bacteria</taxon>
        <taxon>Pseudomonadati</taxon>
        <taxon>Pseudomonadota</taxon>
        <taxon>Betaproteobacteria</taxon>
        <taxon>Burkholderiales</taxon>
        <taxon>Oxalobacteraceae</taxon>
        <taxon>Collimonas</taxon>
    </lineage>
</organism>
<dbReference type="EMBL" id="CP013232">
    <property type="protein sequence ID" value="AMO93643.1"/>
    <property type="molecule type" value="Genomic_DNA"/>
</dbReference>
<dbReference type="PATRIC" id="fig|158899.10.peg.939"/>
<dbReference type="Proteomes" id="UP000072421">
    <property type="component" value="Chromosome"/>
</dbReference>